<comment type="caution">
    <text evidence="7">The sequence shown here is derived from an EMBL/GenBank/DDBJ whole genome shotgun (WGS) entry which is preliminary data.</text>
</comment>
<proteinExistence type="predicted"/>
<sequence length="365" mass="41338">MTESQVIVLAIPVFFALIGMELLVGIARNKNTYRLYDAMSSISAGMLSQLVNVSVKALGFAVYAMAYPYLALSPLSADALWVWVAAIVLYDLAYYWNHRAGHRITVFWAAHAVHHQSEDYNLSTALRQTSTGWMFGWIFYLPLAVLGFPPEVVGVAGLINLLYQYWVHTEHVGKLGWFDRVFCSPSNHRVHHAVNDAYLDKNYGGILILWDRCFGTFQEEDENDPCRYGTRSHLHNWSPLAANLQVYRERFAEMRATQGVGNKLALWWKGPEWHAQSKPAFQFDIDFIKYEPEATGPQQALATASFVLCLIAVTALLWYAEQLGAVVVLVATLTLGLMMHVFTRWHKYPSTNSITIENHSQVETT</sequence>
<evidence type="ECO:0000256" key="6">
    <source>
        <dbReference type="ARBA" id="ARBA00023136"/>
    </source>
</evidence>
<keyword evidence="6" id="KW-0472">Membrane</keyword>
<evidence type="ECO:0000256" key="3">
    <source>
        <dbReference type="ARBA" id="ARBA00022989"/>
    </source>
</evidence>
<gene>
    <name evidence="7" type="ORF">IMCC3088_1920</name>
</gene>
<dbReference type="GO" id="GO:0005506">
    <property type="term" value="F:iron ion binding"/>
    <property type="evidence" value="ECO:0007669"/>
    <property type="project" value="InterPro"/>
</dbReference>
<dbReference type="Pfam" id="PF04116">
    <property type="entry name" value="FA_hydroxylase"/>
    <property type="match status" value="1"/>
</dbReference>
<keyword evidence="3" id="KW-1133">Transmembrane helix</keyword>
<dbReference type="InterPro" id="IPR051689">
    <property type="entry name" value="Sterol_desaturase/TMEM195"/>
</dbReference>
<protein>
    <submittedName>
        <fullName evidence="7">Sterol desaturase family protein</fullName>
    </submittedName>
</protein>
<dbReference type="STRING" id="2518989.IMCC3088_1920"/>
<dbReference type="GO" id="GO:0050479">
    <property type="term" value="F:glyceryl-ether monooxygenase activity"/>
    <property type="evidence" value="ECO:0007669"/>
    <property type="project" value="TreeGrafter"/>
</dbReference>
<evidence type="ECO:0000256" key="1">
    <source>
        <dbReference type="ARBA" id="ARBA00004127"/>
    </source>
</evidence>
<dbReference type="InterPro" id="IPR006694">
    <property type="entry name" value="Fatty_acid_hydroxylase"/>
</dbReference>
<dbReference type="RefSeq" id="WP_009576160.1">
    <property type="nucleotide sequence ID" value="NZ_AEIG01000057.1"/>
</dbReference>
<name>F3L2Z6_9GAMM</name>
<dbReference type="GO" id="GO:0008610">
    <property type="term" value="P:lipid biosynthetic process"/>
    <property type="evidence" value="ECO:0007669"/>
    <property type="project" value="InterPro"/>
</dbReference>
<dbReference type="Proteomes" id="UP000005615">
    <property type="component" value="Unassembled WGS sequence"/>
</dbReference>
<accession>F3L2Z6</accession>
<dbReference type="PANTHER" id="PTHR21624:SF1">
    <property type="entry name" value="ALKYLGLYCEROL MONOOXYGENASE"/>
    <property type="match status" value="1"/>
</dbReference>
<comment type="subcellular location">
    <subcellularLocation>
        <location evidence="1">Endomembrane system</location>
        <topology evidence="1">Multi-pass membrane protein</topology>
    </subcellularLocation>
</comment>
<reference evidence="7 8" key="1">
    <citation type="journal article" date="2011" name="J. Bacteriol.">
        <title>Genome sequence of strain IMCC3088, a proteorhodopsin-containing marine bacterium belonging to the OM60/NOR5 clade.</title>
        <authorList>
            <person name="Jang Y."/>
            <person name="Oh H.M."/>
            <person name="Kang I."/>
            <person name="Lee K."/>
            <person name="Yang S.J."/>
            <person name="Cho J.C."/>
        </authorList>
    </citation>
    <scope>NUCLEOTIDE SEQUENCE [LARGE SCALE GENOMIC DNA]</scope>
    <source>
        <strain evidence="7 8">IMCC3088</strain>
    </source>
</reference>
<evidence type="ECO:0000313" key="7">
    <source>
        <dbReference type="EMBL" id="EGG29291.1"/>
    </source>
</evidence>
<keyword evidence="8" id="KW-1185">Reference proteome</keyword>
<dbReference type="GO" id="GO:0006643">
    <property type="term" value="P:membrane lipid metabolic process"/>
    <property type="evidence" value="ECO:0007669"/>
    <property type="project" value="TreeGrafter"/>
</dbReference>
<dbReference type="OrthoDB" id="9770329at2"/>
<dbReference type="eggNOG" id="COG3000">
    <property type="taxonomic scope" value="Bacteria"/>
</dbReference>
<dbReference type="AlphaFoldDB" id="F3L2Z6"/>
<dbReference type="PANTHER" id="PTHR21624">
    <property type="entry name" value="STEROL DESATURASE-RELATED PROTEIN"/>
    <property type="match status" value="1"/>
</dbReference>
<evidence type="ECO:0000256" key="4">
    <source>
        <dbReference type="ARBA" id="ARBA00023002"/>
    </source>
</evidence>
<keyword evidence="4" id="KW-0560">Oxidoreductase</keyword>
<keyword evidence="5" id="KW-0443">Lipid metabolism</keyword>
<dbReference type="EMBL" id="AEIG01000057">
    <property type="protein sequence ID" value="EGG29291.1"/>
    <property type="molecule type" value="Genomic_DNA"/>
</dbReference>
<dbReference type="GO" id="GO:0012505">
    <property type="term" value="C:endomembrane system"/>
    <property type="evidence" value="ECO:0007669"/>
    <property type="project" value="UniProtKB-SubCell"/>
</dbReference>
<evidence type="ECO:0000256" key="5">
    <source>
        <dbReference type="ARBA" id="ARBA00023098"/>
    </source>
</evidence>
<dbReference type="GO" id="GO:0016020">
    <property type="term" value="C:membrane"/>
    <property type="evidence" value="ECO:0007669"/>
    <property type="project" value="GOC"/>
</dbReference>
<keyword evidence="2" id="KW-0812">Transmembrane</keyword>
<organism evidence="7 8">
    <name type="scientific">Aequoribacter fuscus</name>
    <dbReference type="NCBI Taxonomy" id="2518989"/>
    <lineage>
        <taxon>Bacteria</taxon>
        <taxon>Pseudomonadati</taxon>
        <taxon>Pseudomonadota</taxon>
        <taxon>Gammaproteobacteria</taxon>
        <taxon>Cellvibrionales</taxon>
        <taxon>Halieaceae</taxon>
        <taxon>Aequoribacter</taxon>
    </lineage>
</organism>
<evidence type="ECO:0000313" key="8">
    <source>
        <dbReference type="Proteomes" id="UP000005615"/>
    </source>
</evidence>
<evidence type="ECO:0000256" key="2">
    <source>
        <dbReference type="ARBA" id="ARBA00022692"/>
    </source>
</evidence>